<dbReference type="KEGG" id="esg:EsVE80_14590"/>
<dbReference type="Proteomes" id="UP000502998">
    <property type="component" value="Chromosome"/>
</dbReference>
<accession>A0A679IKZ5</accession>
<gene>
    <name evidence="1" type="ORF">EsVE80_14590</name>
</gene>
<evidence type="ECO:0000313" key="1">
    <source>
        <dbReference type="EMBL" id="BCA85936.1"/>
    </source>
</evidence>
<protein>
    <submittedName>
        <fullName evidence="1">Uncharacterized protein</fullName>
    </submittedName>
</protein>
<dbReference type="EMBL" id="AP022822">
    <property type="protein sequence ID" value="BCA85936.1"/>
    <property type="molecule type" value="Genomic_DNA"/>
</dbReference>
<name>A0A679IKZ5_9ENTE</name>
<keyword evidence="2" id="KW-1185">Reference proteome</keyword>
<sequence>MTFKKSAGTGTPVAYKVAGQQTLMAGAIDKPNTYTIKIDVETKGALNIKKVDKESGEVVLLVFIDL</sequence>
<evidence type="ECO:0000313" key="2">
    <source>
        <dbReference type="Proteomes" id="UP000502998"/>
    </source>
</evidence>
<dbReference type="AlphaFoldDB" id="A0A679IKZ5"/>
<reference evidence="1 2" key="1">
    <citation type="submission" date="2020-02" db="EMBL/GenBank/DDBJ databases">
        <title>Characterization of vanA genotype vancomycin-resistant Enterococcus saigonensis VE80.</title>
        <authorList>
            <person name="Harada T."/>
            <person name="Motooka D."/>
            <person name="Nakamura S."/>
            <person name="Yamamoto Y."/>
            <person name="Kawahara R."/>
            <person name="Kawatsu K."/>
        </authorList>
    </citation>
    <scope>NUCLEOTIDE SEQUENCE [LARGE SCALE GENOMIC DNA]</scope>
    <source>
        <strain evidence="1 2">VE80</strain>
    </source>
</reference>
<organism evidence="1 2">
    <name type="scientific">Enterococcus saigonensis</name>
    <dbReference type="NCBI Taxonomy" id="1805431"/>
    <lineage>
        <taxon>Bacteria</taxon>
        <taxon>Bacillati</taxon>
        <taxon>Bacillota</taxon>
        <taxon>Bacilli</taxon>
        <taxon>Lactobacillales</taxon>
        <taxon>Enterococcaceae</taxon>
        <taxon>Enterococcus</taxon>
    </lineage>
</organism>
<proteinExistence type="predicted"/>